<accession>A0A1T5P0J6</accession>
<evidence type="ECO:0000313" key="2">
    <source>
        <dbReference type="Proteomes" id="UP000190166"/>
    </source>
</evidence>
<dbReference type="STRING" id="393003.SAMN05660461_3369"/>
<proteinExistence type="predicted"/>
<dbReference type="EMBL" id="FUZZ01000002">
    <property type="protein sequence ID" value="SKD06274.1"/>
    <property type="molecule type" value="Genomic_DNA"/>
</dbReference>
<gene>
    <name evidence="1" type="ORF">SAMN05660461_3369</name>
</gene>
<name>A0A1T5P0J6_9BACT</name>
<dbReference type="RefSeq" id="WP_079470651.1">
    <property type="nucleotide sequence ID" value="NZ_FUZZ01000002.1"/>
</dbReference>
<sequence>MNTHHYKPILISFIFALLLSACMKDKGNYTYTPINSITIQGVDSAYLLDYGTRLQIKPVLKFSKDDHEDTANYTYNWVADHLVGYTMAPTIISTSRNLDTVITLDYGLYAMYYRVTDKKTGVFTDSYFTLNVGAPSYEGWMMLCDMENGNSRLDMISHSGNTDTLYRDILKEVRSAYKTTGTPAFIATQFSQLGGPTNGSLGIFVATSKNAVLLGLDSLDYVPAYDLKNFMQAAEPVTDWTGADISLRMYGGLLYVNNNIYGIGYSSITNPVNTQDGGSALFKPSRWTAQNTSGQSIIFNEDTKTFLRYPGSGTTCLTLPAGDLFNFSTGMDLLYSAFAPFNSGEVFAVLKNSTTGKRYLARFTVPGKQNYFAEITGDGIADAENFAVSPDLGYLFYNVGGKVYEYDHATKRSILMHDYGNRKISLLKFQPFASTYASASNAAYYIGLSKKLLVGTYIQGQPENSGILDIYNVPDINAPLQLYKSYAGTGKISCIAYRER</sequence>
<evidence type="ECO:0000313" key="1">
    <source>
        <dbReference type="EMBL" id="SKD06274.1"/>
    </source>
</evidence>
<keyword evidence="2" id="KW-1185">Reference proteome</keyword>
<reference evidence="1 2" key="1">
    <citation type="submission" date="2017-02" db="EMBL/GenBank/DDBJ databases">
        <authorList>
            <person name="Peterson S.W."/>
        </authorList>
    </citation>
    <scope>NUCLEOTIDE SEQUENCE [LARGE SCALE GENOMIC DNA]</scope>
    <source>
        <strain evidence="1 2">DSM 18108</strain>
    </source>
</reference>
<dbReference type="PROSITE" id="PS51257">
    <property type="entry name" value="PROKAR_LIPOPROTEIN"/>
    <property type="match status" value="1"/>
</dbReference>
<dbReference type="InterPro" id="IPR032183">
    <property type="entry name" value="PKD-like"/>
</dbReference>
<organism evidence="1 2">
    <name type="scientific">Chitinophaga ginsengisegetis</name>
    <dbReference type="NCBI Taxonomy" id="393003"/>
    <lineage>
        <taxon>Bacteria</taxon>
        <taxon>Pseudomonadati</taxon>
        <taxon>Bacteroidota</taxon>
        <taxon>Chitinophagia</taxon>
        <taxon>Chitinophagales</taxon>
        <taxon>Chitinophagaceae</taxon>
        <taxon>Chitinophaga</taxon>
    </lineage>
</organism>
<protein>
    <submittedName>
        <fullName evidence="1">PKD-like family protein</fullName>
    </submittedName>
</protein>
<dbReference type="Proteomes" id="UP000190166">
    <property type="component" value="Unassembled WGS sequence"/>
</dbReference>
<dbReference type="AlphaFoldDB" id="A0A1T5P0J6"/>
<dbReference type="Pfam" id="PF16407">
    <property type="entry name" value="PKD_2"/>
    <property type="match status" value="1"/>
</dbReference>